<evidence type="ECO:0000313" key="3">
    <source>
        <dbReference type="Proteomes" id="UP000192251"/>
    </source>
</evidence>
<dbReference type="FunFam" id="3.40.630.30:FF:000182">
    <property type="entry name" value="Putative acetyltransferase"/>
    <property type="match status" value="1"/>
</dbReference>
<keyword evidence="3" id="KW-1185">Reference proteome</keyword>
<dbReference type="KEGG" id="kab:B7C62_26585"/>
<organism evidence="2 3">
    <name type="scientific">Kitasatospora albolonga</name>
    <dbReference type="NCBI Taxonomy" id="68173"/>
    <lineage>
        <taxon>Bacteria</taxon>
        <taxon>Bacillati</taxon>
        <taxon>Actinomycetota</taxon>
        <taxon>Actinomycetes</taxon>
        <taxon>Kitasatosporales</taxon>
        <taxon>Streptomycetaceae</taxon>
        <taxon>Kitasatospora</taxon>
    </lineage>
</organism>
<reference evidence="2 3" key="1">
    <citation type="submission" date="2017-04" db="EMBL/GenBank/DDBJ databases">
        <title>The complete genome sequence of Streptomyces albolongus YIM 101047, the producer of novel bafilomycins and novel odoriferous sesquiterpenoids.</title>
        <authorList>
            <person name="Yin M."/>
            <person name="Jiang Y."/>
        </authorList>
    </citation>
    <scope>NUCLEOTIDE SEQUENCE [LARGE SCALE GENOMIC DNA]</scope>
    <source>
        <strain evidence="2 3">YIM 101047</strain>
    </source>
</reference>
<feature type="domain" description="N-acetyltransferase" evidence="1">
    <location>
        <begin position="20"/>
        <end position="176"/>
    </location>
</feature>
<name>A0ABC8BYD8_9ACTN</name>
<dbReference type="Proteomes" id="UP000192251">
    <property type="component" value="Chromosome"/>
</dbReference>
<dbReference type="InterPro" id="IPR000182">
    <property type="entry name" value="GNAT_dom"/>
</dbReference>
<sequence>MFALSLGDDLSEHRAELRPLEIWHAEEFLAHMDRARDLVDPWVPFASYATDLDSARALLQRYAEKQATDTGRLCGIWLEGTLVGGVLFQTFDARSGNCELGVWLEPAAQGRGLITRAAERLIDWAVYERGMHRVEWDASAANTRSIAVAQRLGMTRDGVIRQNYLYQGVRHDSEIWSVLAPEWRARTGR</sequence>
<accession>A0ABC8BYD8</accession>
<dbReference type="SUPFAM" id="SSF55729">
    <property type="entry name" value="Acyl-CoA N-acyltransferases (Nat)"/>
    <property type="match status" value="1"/>
</dbReference>
<dbReference type="InterPro" id="IPR016181">
    <property type="entry name" value="Acyl_CoA_acyltransferase"/>
</dbReference>
<dbReference type="CDD" id="cd04301">
    <property type="entry name" value="NAT_SF"/>
    <property type="match status" value="1"/>
</dbReference>
<dbReference type="AlphaFoldDB" id="A0ABC8BYD8"/>
<dbReference type="InterPro" id="IPR051908">
    <property type="entry name" value="Ribosomal_N-acetyltransferase"/>
</dbReference>
<proteinExistence type="predicted"/>
<dbReference type="PANTHER" id="PTHR43441">
    <property type="entry name" value="RIBOSOMAL-PROTEIN-SERINE ACETYLTRANSFERASE"/>
    <property type="match status" value="1"/>
</dbReference>
<dbReference type="Pfam" id="PF13302">
    <property type="entry name" value="Acetyltransf_3"/>
    <property type="match status" value="1"/>
</dbReference>
<dbReference type="EMBL" id="CP020563">
    <property type="protein sequence ID" value="ARF75421.1"/>
    <property type="molecule type" value="Genomic_DNA"/>
</dbReference>
<dbReference type="PANTHER" id="PTHR43441:SF10">
    <property type="entry name" value="ACETYLTRANSFERASE"/>
    <property type="match status" value="1"/>
</dbReference>
<dbReference type="PROSITE" id="PS51186">
    <property type="entry name" value="GNAT"/>
    <property type="match status" value="1"/>
</dbReference>
<protein>
    <submittedName>
        <fullName evidence="2">GNAT family N-acetyltransferase</fullName>
    </submittedName>
</protein>
<dbReference type="RefSeq" id="WP_084749608.1">
    <property type="nucleotide sequence ID" value="NZ_CP020563.1"/>
</dbReference>
<dbReference type="Gene3D" id="3.40.630.30">
    <property type="match status" value="1"/>
</dbReference>
<evidence type="ECO:0000313" key="2">
    <source>
        <dbReference type="EMBL" id="ARF75421.1"/>
    </source>
</evidence>
<evidence type="ECO:0000259" key="1">
    <source>
        <dbReference type="PROSITE" id="PS51186"/>
    </source>
</evidence>
<gene>
    <name evidence="2" type="ORF">B7C62_26585</name>
</gene>